<evidence type="ECO:0000313" key="1">
    <source>
        <dbReference type="EMBL" id="KAI8002669.1"/>
    </source>
</evidence>
<keyword evidence="2" id="KW-1185">Reference proteome</keyword>
<evidence type="ECO:0000313" key="2">
    <source>
        <dbReference type="Proteomes" id="UP001060215"/>
    </source>
</evidence>
<organism evidence="1 2">
    <name type="scientific">Camellia lanceoleosa</name>
    <dbReference type="NCBI Taxonomy" id="1840588"/>
    <lineage>
        <taxon>Eukaryota</taxon>
        <taxon>Viridiplantae</taxon>
        <taxon>Streptophyta</taxon>
        <taxon>Embryophyta</taxon>
        <taxon>Tracheophyta</taxon>
        <taxon>Spermatophyta</taxon>
        <taxon>Magnoliopsida</taxon>
        <taxon>eudicotyledons</taxon>
        <taxon>Gunneridae</taxon>
        <taxon>Pentapetalae</taxon>
        <taxon>asterids</taxon>
        <taxon>Ericales</taxon>
        <taxon>Theaceae</taxon>
        <taxon>Camellia</taxon>
    </lineage>
</organism>
<reference evidence="1 2" key="1">
    <citation type="journal article" date="2022" name="Plant J.">
        <title>Chromosome-level genome of Camellia lanceoleosa provides a valuable resource for understanding genome evolution and self-incompatibility.</title>
        <authorList>
            <person name="Gong W."/>
            <person name="Xiao S."/>
            <person name="Wang L."/>
            <person name="Liao Z."/>
            <person name="Chang Y."/>
            <person name="Mo W."/>
            <person name="Hu G."/>
            <person name="Li W."/>
            <person name="Zhao G."/>
            <person name="Zhu H."/>
            <person name="Hu X."/>
            <person name="Ji K."/>
            <person name="Xiang X."/>
            <person name="Song Q."/>
            <person name="Yuan D."/>
            <person name="Jin S."/>
            <person name="Zhang L."/>
        </authorList>
    </citation>
    <scope>NUCLEOTIDE SEQUENCE [LARGE SCALE GENOMIC DNA]</scope>
    <source>
        <strain evidence="1">SQ_2022a</strain>
    </source>
</reference>
<name>A0ACC0GNV6_9ERIC</name>
<dbReference type="EMBL" id="CM045766">
    <property type="protein sequence ID" value="KAI8002669.1"/>
    <property type="molecule type" value="Genomic_DNA"/>
</dbReference>
<dbReference type="Proteomes" id="UP001060215">
    <property type="component" value="Chromosome 9"/>
</dbReference>
<gene>
    <name evidence="1" type="ORF">LOK49_LG08G00003</name>
</gene>
<accession>A0ACC0GNV6</accession>
<proteinExistence type="predicted"/>
<sequence length="101" mass="11076">MYEMSDWQLVIIVLEWGVAGMCAAAPKDSGKVLKMDGEGNAVDYDPQTITEIGIYKHILIEQLDKPGIIRLARTLPTGDVSALRADAAKEQEEALDEDDLT</sequence>
<protein>
    <submittedName>
        <fullName evidence="1">Uncharacterized protein</fullName>
    </submittedName>
</protein>
<comment type="caution">
    <text evidence="1">The sequence shown here is derived from an EMBL/GenBank/DDBJ whole genome shotgun (WGS) entry which is preliminary data.</text>
</comment>